<sequence>RNFKSNKKAIDKKLIRKSNEKGERKKRANCLISSYRAIRRENIKRVHWGKEVIEELLAITRKLKGKKQLE</sequence>
<dbReference type="EMBL" id="CAJVQB010082386">
    <property type="protein sequence ID" value="CAG8846166.1"/>
    <property type="molecule type" value="Genomic_DNA"/>
</dbReference>
<feature type="non-terminal residue" evidence="2">
    <location>
        <position position="1"/>
    </location>
</feature>
<dbReference type="Proteomes" id="UP000789901">
    <property type="component" value="Unassembled WGS sequence"/>
</dbReference>
<keyword evidence="3" id="KW-1185">Reference proteome</keyword>
<protein>
    <submittedName>
        <fullName evidence="2">28906_t:CDS:1</fullName>
    </submittedName>
</protein>
<proteinExistence type="predicted"/>
<organism evidence="2 3">
    <name type="scientific">Gigaspora margarita</name>
    <dbReference type="NCBI Taxonomy" id="4874"/>
    <lineage>
        <taxon>Eukaryota</taxon>
        <taxon>Fungi</taxon>
        <taxon>Fungi incertae sedis</taxon>
        <taxon>Mucoromycota</taxon>
        <taxon>Glomeromycotina</taxon>
        <taxon>Glomeromycetes</taxon>
        <taxon>Diversisporales</taxon>
        <taxon>Gigasporaceae</taxon>
        <taxon>Gigaspora</taxon>
    </lineage>
</organism>
<evidence type="ECO:0000256" key="1">
    <source>
        <dbReference type="SAM" id="MobiDB-lite"/>
    </source>
</evidence>
<feature type="compositionally biased region" description="Basic and acidic residues" evidence="1">
    <location>
        <begin position="8"/>
        <end position="23"/>
    </location>
</feature>
<name>A0ABN7X563_GIGMA</name>
<comment type="caution">
    <text evidence="2">The sequence shown here is derived from an EMBL/GenBank/DDBJ whole genome shotgun (WGS) entry which is preliminary data.</text>
</comment>
<evidence type="ECO:0000313" key="3">
    <source>
        <dbReference type="Proteomes" id="UP000789901"/>
    </source>
</evidence>
<evidence type="ECO:0000313" key="2">
    <source>
        <dbReference type="EMBL" id="CAG8846166.1"/>
    </source>
</evidence>
<gene>
    <name evidence="2" type="ORF">GMARGA_LOCUS38030</name>
</gene>
<accession>A0ABN7X563</accession>
<feature type="region of interest" description="Disordered" evidence="1">
    <location>
        <begin position="1"/>
        <end position="24"/>
    </location>
</feature>
<reference evidence="2 3" key="1">
    <citation type="submission" date="2021-06" db="EMBL/GenBank/DDBJ databases">
        <authorList>
            <person name="Kallberg Y."/>
            <person name="Tangrot J."/>
            <person name="Rosling A."/>
        </authorList>
    </citation>
    <scope>NUCLEOTIDE SEQUENCE [LARGE SCALE GENOMIC DNA]</scope>
    <source>
        <strain evidence="2 3">120-4 pot B 10/14</strain>
    </source>
</reference>
<feature type="non-terminal residue" evidence="2">
    <location>
        <position position="70"/>
    </location>
</feature>